<dbReference type="KEGG" id="srn:A4G23_02038"/>
<dbReference type="AlphaFoldDB" id="A0A1D8G177"/>
<dbReference type="RefSeq" id="WP_031130190.1">
    <property type="nucleotide sequence ID" value="NZ_CP017316.1"/>
</dbReference>
<dbReference type="SUPFAM" id="SSF51182">
    <property type="entry name" value="RmlC-like cupins"/>
    <property type="match status" value="1"/>
</dbReference>
<dbReference type="EMBL" id="CP017316">
    <property type="protein sequence ID" value="AOT59202.1"/>
    <property type="molecule type" value="Genomic_DNA"/>
</dbReference>
<keyword evidence="2 6" id="KW-0479">Metal-binding</keyword>
<feature type="binding site" evidence="6">
    <location>
        <position position="164"/>
    </location>
    <ligand>
        <name>Fe cation</name>
        <dbReference type="ChEBI" id="CHEBI:24875"/>
        <note>catalytic</note>
    </ligand>
</feature>
<proteinExistence type="inferred from homology"/>
<dbReference type="PANTHER" id="PTHR12918:SF1">
    <property type="entry name" value="CYSTEINE DIOXYGENASE TYPE 1"/>
    <property type="match status" value="1"/>
</dbReference>
<comment type="similarity">
    <text evidence="1">Belongs to the cysteine dioxygenase family.</text>
</comment>
<dbReference type="STRING" id="285473.A4G23_02038"/>
<reference evidence="8 9" key="1">
    <citation type="submission" date="2016-09" db="EMBL/GenBank/DDBJ databases">
        <title>Streptomyces rubrolavendulae MJM4426 Genome sequencing and assembly.</title>
        <authorList>
            <person name="Kim J.-G."/>
        </authorList>
    </citation>
    <scope>NUCLEOTIDE SEQUENCE [LARGE SCALE GENOMIC DNA]</scope>
    <source>
        <strain evidence="8 9">MJM4426</strain>
    </source>
</reference>
<evidence type="ECO:0000256" key="7">
    <source>
        <dbReference type="SAM" id="MobiDB-lite"/>
    </source>
</evidence>
<keyword evidence="5 6" id="KW-0408">Iron</keyword>
<evidence type="ECO:0000256" key="5">
    <source>
        <dbReference type="ARBA" id="ARBA00023004"/>
    </source>
</evidence>
<evidence type="ECO:0000313" key="9">
    <source>
        <dbReference type="Proteomes" id="UP000095349"/>
    </source>
</evidence>
<protein>
    <submittedName>
        <fullName evidence="8">Cysteine dioxygenase type I</fullName>
    </submittedName>
</protein>
<evidence type="ECO:0000256" key="1">
    <source>
        <dbReference type="ARBA" id="ARBA00006622"/>
    </source>
</evidence>
<feature type="compositionally biased region" description="Gly residues" evidence="7">
    <location>
        <begin position="129"/>
        <end position="147"/>
    </location>
</feature>
<dbReference type="Proteomes" id="UP000095349">
    <property type="component" value="Chromosome"/>
</dbReference>
<dbReference type="InterPro" id="IPR014710">
    <property type="entry name" value="RmlC-like_jellyroll"/>
</dbReference>
<feature type="binding site" evidence="6">
    <location>
        <position position="87"/>
    </location>
    <ligand>
        <name>Fe cation</name>
        <dbReference type="ChEBI" id="CHEBI:24875"/>
        <note>catalytic</note>
    </ligand>
</feature>
<dbReference type="GO" id="GO:0016702">
    <property type="term" value="F:oxidoreductase activity, acting on single donors with incorporation of molecular oxygen, incorporation of two atoms of oxygen"/>
    <property type="evidence" value="ECO:0007669"/>
    <property type="project" value="InterPro"/>
</dbReference>
<dbReference type="PATRIC" id="fig|285473.5.peg.2117"/>
<sequence>MNSDSDLQIAGDILAVQHLLQPAREHPATVAEFAGMARSIAADRRLWAPLVSYDATTRWYHRLRTGPGYEVWLLSWLPGQGTGPHDHGGSTGYFTVLEGELTERTEGGVRTLTAGARTTSAKAPARTGGARGVPGAGAGTGSGGGAGAGAVAVSGRVVAPGRVHELVNDSLEPAVSLHVYFPGLTDMPMHGATGVVHRFAPSARSAVRA</sequence>
<evidence type="ECO:0000256" key="6">
    <source>
        <dbReference type="PIRSR" id="PIRSR610300-51"/>
    </source>
</evidence>
<accession>A0A1D8G177</accession>
<evidence type="ECO:0000256" key="2">
    <source>
        <dbReference type="ARBA" id="ARBA00022723"/>
    </source>
</evidence>
<dbReference type="PANTHER" id="PTHR12918">
    <property type="entry name" value="CYSTEINE DIOXYGENASE"/>
    <property type="match status" value="1"/>
</dbReference>
<dbReference type="GeneID" id="91403589"/>
<dbReference type="Pfam" id="PF05995">
    <property type="entry name" value="CDO_I"/>
    <property type="match status" value="1"/>
</dbReference>
<dbReference type="OrthoDB" id="4217976at2"/>
<dbReference type="InterPro" id="IPR010300">
    <property type="entry name" value="CDO_1"/>
</dbReference>
<feature type="binding site" evidence="6">
    <location>
        <position position="85"/>
    </location>
    <ligand>
        <name>Fe cation</name>
        <dbReference type="ChEBI" id="CHEBI:24875"/>
        <note>catalytic</note>
    </ligand>
</feature>
<dbReference type="GO" id="GO:0008198">
    <property type="term" value="F:ferrous iron binding"/>
    <property type="evidence" value="ECO:0007669"/>
    <property type="project" value="TreeGrafter"/>
</dbReference>
<name>A0A1D8G177_9ACTN</name>
<keyword evidence="4" id="KW-0560">Oxidoreductase</keyword>
<keyword evidence="3 8" id="KW-0223">Dioxygenase</keyword>
<evidence type="ECO:0000313" key="8">
    <source>
        <dbReference type="EMBL" id="AOT59202.1"/>
    </source>
</evidence>
<dbReference type="Gene3D" id="2.60.120.10">
    <property type="entry name" value="Jelly Rolls"/>
    <property type="match status" value="1"/>
</dbReference>
<dbReference type="InterPro" id="IPR011051">
    <property type="entry name" value="RmlC_Cupin_sf"/>
</dbReference>
<evidence type="ECO:0000256" key="4">
    <source>
        <dbReference type="ARBA" id="ARBA00023002"/>
    </source>
</evidence>
<gene>
    <name evidence="8" type="ORF">A4G23_02038</name>
</gene>
<evidence type="ECO:0000256" key="3">
    <source>
        <dbReference type="ARBA" id="ARBA00022964"/>
    </source>
</evidence>
<dbReference type="CDD" id="cd10548">
    <property type="entry name" value="cupin_CDO"/>
    <property type="match status" value="1"/>
</dbReference>
<feature type="region of interest" description="Disordered" evidence="7">
    <location>
        <begin position="116"/>
        <end position="147"/>
    </location>
</feature>
<organism evidence="8 9">
    <name type="scientific">Streptomyces rubrolavendulae</name>
    <dbReference type="NCBI Taxonomy" id="285473"/>
    <lineage>
        <taxon>Bacteria</taxon>
        <taxon>Bacillati</taxon>
        <taxon>Actinomycetota</taxon>
        <taxon>Actinomycetes</taxon>
        <taxon>Kitasatosporales</taxon>
        <taxon>Streptomycetaceae</taxon>
        <taxon>Streptomyces</taxon>
    </lineage>
</organism>
<keyword evidence="9" id="KW-1185">Reference proteome</keyword>